<feature type="transmembrane region" description="Helical" evidence="9">
    <location>
        <begin position="444"/>
        <end position="461"/>
    </location>
</feature>
<evidence type="ECO:0000256" key="4">
    <source>
        <dbReference type="ARBA" id="ARBA00022692"/>
    </source>
</evidence>
<dbReference type="PANTHER" id="PTHR48020:SF12">
    <property type="entry name" value="PROTON MYO-INOSITOL COTRANSPORTER"/>
    <property type="match status" value="1"/>
</dbReference>
<feature type="transmembrane region" description="Helical" evidence="9">
    <location>
        <begin position="26"/>
        <end position="48"/>
    </location>
</feature>
<dbReference type="GO" id="GO:0005366">
    <property type="term" value="F:myo-inositol:proton symporter activity"/>
    <property type="evidence" value="ECO:0007669"/>
    <property type="project" value="TreeGrafter"/>
</dbReference>
<dbReference type="InterPro" id="IPR050814">
    <property type="entry name" value="Myo-inositol_Transporter"/>
</dbReference>
<evidence type="ECO:0000256" key="2">
    <source>
        <dbReference type="ARBA" id="ARBA00010992"/>
    </source>
</evidence>
<dbReference type="PRINTS" id="PR00171">
    <property type="entry name" value="SUGRTRNSPORT"/>
</dbReference>
<proteinExistence type="inferred from homology"/>
<evidence type="ECO:0000313" key="12">
    <source>
        <dbReference type="Proteomes" id="UP001378592"/>
    </source>
</evidence>
<feature type="transmembrane region" description="Helical" evidence="9">
    <location>
        <begin position="342"/>
        <end position="364"/>
    </location>
</feature>
<dbReference type="Gene3D" id="1.20.1250.20">
    <property type="entry name" value="MFS general substrate transporter like domains"/>
    <property type="match status" value="2"/>
</dbReference>
<dbReference type="PROSITE" id="PS50850">
    <property type="entry name" value="MFS"/>
    <property type="match status" value="1"/>
</dbReference>
<evidence type="ECO:0000256" key="6">
    <source>
        <dbReference type="ARBA" id="ARBA00023136"/>
    </source>
</evidence>
<dbReference type="PROSITE" id="PS00216">
    <property type="entry name" value="SUGAR_TRANSPORT_1"/>
    <property type="match status" value="1"/>
</dbReference>
<feature type="transmembrane region" description="Helical" evidence="9">
    <location>
        <begin position="515"/>
        <end position="534"/>
    </location>
</feature>
<feature type="transmembrane region" description="Helical" evidence="9">
    <location>
        <begin position="307"/>
        <end position="330"/>
    </location>
</feature>
<feature type="transmembrane region" description="Helical" evidence="9">
    <location>
        <begin position="154"/>
        <end position="177"/>
    </location>
</feature>
<feature type="compositionally biased region" description="Polar residues" evidence="8">
    <location>
        <begin position="556"/>
        <end position="566"/>
    </location>
</feature>
<feature type="transmembrane region" description="Helical" evidence="9">
    <location>
        <begin position="272"/>
        <end position="295"/>
    </location>
</feature>
<gene>
    <name evidence="11" type="ORF">R5R35_011114</name>
</gene>
<keyword evidence="5 9" id="KW-1133">Transmembrane helix</keyword>
<dbReference type="InterPro" id="IPR005828">
    <property type="entry name" value="MFS_sugar_transport-like"/>
</dbReference>
<evidence type="ECO:0000259" key="10">
    <source>
        <dbReference type="PROSITE" id="PS50850"/>
    </source>
</evidence>
<dbReference type="PANTHER" id="PTHR48020">
    <property type="entry name" value="PROTON MYO-INOSITOL COTRANSPORTER"/>
    <property type="match status" value="1"/>
</dbReference>
<evidence type="ECO:0000256" key="8">
    <source>
        <dbReference type="SAM" id="MobiDB-lite"/>
    </source>
</evidence>
<feature type="transmembrane region" description="Helical" evidence="9">
    <location>
        <begin position="68"/>
        <end position="88"/>
    </location>
</feature>
<comment type="caution">
    <text evidence="11">The sequence shown here is derived from an EMBL/GenBank/DDBJ whole genome shotgun (WGS) entry which is preliminary data.</text>
</comment>
<feature type="transmembrane region" description="Helical" evidence="9">
    <location>
        <begin position="482"/>
        <end position="503"/>
    </location>
</feature>
<feature type="domain" description="Major facilitator superfamily (MFS) profile" evidence="10">
    <location>
        <begin position="30"/>
        <end position="537"/>
    </location>
</feature>
<keyword evidence="12" id="KW-1185">Reference proteome</keyword>
<dbReference type="EMBL" id="JAZDUA010000371">
    <property type="protein sequence ID" value="KAK7793600.1"/>
    <property type="molecule type" value="Genomic_DNA"/>
</dbReference>
<evidence type="ECO:0000313" key="11">
    <source>
        <dbReference type="EMBL" id="KAK7793600.1"/>
    </source>
</evidence>
<dbReference type="AlphaFoldDB" id="A0AAN9Z0J8"/>
<dbReference type="NCBIfam" id="TIGR00879">
    <property type="entry name" value="SP"/>
    <property type="match status" value="1"/>
</dbReference>
<evidence type="ECO:0000256" key="3">
    <source>
        <dbReference type="ARBA" id="ARBA00022448"/>
    </source>
</evidence>
<dbReference type="GO" id="GO:0016324">
    <property type="term" value="C:apical plasma membrane"/>
    <property type="evidence" value="ECO:0007669"/>
    <property type="project" value="TreeGrafter"/>
</dbReference>
<feature type="compositionally biased region" description="Basic and acidic residues" evidence="8">
    <location>
        <begin position="567"/>
        <end position="577"/>
    </location>
</feature>
<comment type="similarity">
    <text evidence="2 7">Belongs to the major facilitator superfamily. Sugar transporter (TC 2.A.1.1) family.</text>
</comment>
<sequence length="577" mass="62817">MTSKYESTNSVNSNEEPTKHRNGTSFIYVLTFLSTIGGFLFGYDTGVVSGAMLLIRDEFELTTEWHEAIVSVTIGAAWLFALIGGWLTDKMGRKPVILIASIVFTAGSVVMGLASVKEVLLAGRIIVGVGIGIASMSVPVYIAESALPESRGPLVTVNTLCITCGQFIAAAVCGAFSTHQEGWRYMLGLAAVPAAIQFFGFLGMPESPRWLVSKKRYDEASKVLRSIRGPDFPIEEELESMKISFLQQETESLVQKQSVWLQVLRSPSTRKALVLGCMLQGFQQLAGINTVMYYSASIIQMAGIKDLSVVIWLACATAGVNFLCTFIGLFLVERVGRRPLTLFSLTGVVVSLIILGLGFTLMSIDAADVVGGDSICGTASSCSTCVDSKESCGFCFLDTYSEVLNGTCWHMIDQKYPFEGPCNKNSTSSGPKFTWASGWCPSKYSWITVTALGIYLLFFAPGMGPMPWTINSEIYPMWARSFCNSVATSTNWIFNLLISMTFLSLTELLTKQGAFYLFAGLAGLGLLLLFFMLPETKGKTLEEMETLFSGPWCSRGSASHSKNVQETSKEKPATTDF</sequence>
<dbReference type="InterPro" id="IPR003663">
    <property type="entry name" value="Sugar/inositol_transpt"/>
</dbReference>
<organism evidence="11 12">
    <name type="scientific">Gryllus longicercus</name>
    <dbReference type="NCBI Taxonomy" id="2509291"/>
    <lineage>
        <taxon>Eukaryota</taxon>
        <taxon>Metazoa</taxon>
        <taxon>Ecdysozoa</taxon>
        <taxon>Arthropoda</taxon>
        <taxon>Hexapoda</taxon>
        <taxon>Insecta</taxon>
        <taxon>Pterygota</taxon>
        <taxon>Neoptera</taxon>
        <taxon>Polyneoptera</taxon>
        <taxon>Orthoptera</taxon>
        <taxon>Ensifera</taxon>
        <taxon>Gryllidea</taxon>
        <taxon>Grylloidea</taxon>
        <taxon>Gryllidae</taxon>
        <taxon>Gryllinae</taxon>
        <taxon>Gryllus</taxon>
    </lineage>
</organism>
<evidence type="ECO:0000256" key="1">
    <source>
        <dbReference type="ARBA" id="ARBA00004141"/>
    </source>
</evidence>
<dbReference type="FunFam" id="1.20.1250.20:FF:000780">
    <property type="entry name" value="Proton myo-inositol cotransporter"/>
    <property type="match status" value="1"/>
</dbReference>
<dbReference type="Proteomes" id="UP001378592">
    <property type="component" value="Unassembled WGS sequence"/>
</dbReference>
<dbReference type="InterPro" id="IPR020846">
    <property type="entry name" value="MFS_dom"/>
</dbReference>
<reference evidence="11 12" key="1">
    <citation type="submission" date="2024-03" db="EMBL/GenBank/DDBJ databases">
        <title>The genome assembly and annotation of the cricket Gryllus longicercus Weissman &amp; Gray.</title>
        <authorList>
            <person name="Szrajer S."/>
            <person name="Gray D."/>
            <person name="Ylla G."/>
        </authorList>
    </citation>
    <scope>NUCLEOTIDE SEQUENCE [LARGE SCALE GENOMIC DNA]</scope>
    <source>
        <strain evidence="11">DAG 2021-001</strain>
        <tissue evidence="11">Whole body minus gut</tissue>
    </source>
</reference>
<keyword evidence="4 9" id="KW-0812">Transmembrane</keyword>
<accession>A0AAN9Z0J8</accession>
<feature type="transmembrane region" description="Helical" evidence="9">
    <location>
        <begin position="121"/>
        <end position="142"/>
    </location>
</feature>
<feature type="transmembrane region" description="Helical" evidence="9">
    <location>
        <begin position="183"/>
        <end position="204"/>
    </location>
</feature>
<feature type="region of interest" description="Disordered" evidence="8">
    <location>
        <begin position="554"/>
        <end position="577"/>
    </location>
</feature>
<comment type="subcellular location">
    <subcellularLocation>
        <location evidence="1">Membrane</location>
        <topology evidence="1">Multi-pass membrane protein</topology>
    </subcellularLocation>
</comment>
<evidence type="ECO:0000256" key="9">
    <source>
        <dbReference type="SAM" id="Phobius"/>
    </source>
</evidence>
<keyword evidence="6 9" id="KW-0472">Membrane</keyword>
<feature type="transmembrane region" description="Helical" evidence="9">
    <location>
        <begin position="95"/>
        <end position="115"/>
    </location>
</feature>
<keyword evidence="3 7" id="KW-0813">Transport</keyword>
<dbReference type="PROSITE" id="PS00217">
    <property type="entry name" value="SUGAR_TRANSPORT_2"/>
    <property type="match status" value="1"/>
</dbReference>
<name>A0AAN9Z0J8_9ORTH</name>
<dbReference type="SUPFAM" id="SSF103473">
    <property type="entry name" value="MFS general substrate transporter"/>
    <property type="match status" value="1"/>
</dbReference>
<evidence type="ECO:0000256" key="5">
    <source>
        <dbReference type="ARBA" id="ARBA00022989"/>
    </source>
</evidence>
<protein>
    <recommendedName>
        <fullName evidence="10">Major facilitator superfamily (MFS) profile domain-containing protein</fullName>
    </recommendedName>
</protein>
<dbReference type="FunFam" id="1.20.1250.20:FF:000177">
    <property type="entry name" value="proton myo-inositol cotransporter isoform X1"/>
    <property type="match status" value="1"/>
</dbReference>
<dbReference type="Pfam" id="PF00083">
    <property type="entry name" value="Sugar_tr"/>
    <property type="match status" value="2"/>
</dbReference>
<evidence type="ECO:0000256" key="7">
    <source>
        <dbReference type="RuleBase" id="RU003346"/>
    </source>
</evidence>
<dbReference type="InterPro" id="IPR005829">
    <property type="entry name" value="Sugar_transporter_CS"/>
</dbReference>
<dbReference type="InterPro" id="IPR036259">
    <property type="entry name" value="MFS_trans_sf"/>
</dbReference>